<comment type="caution">
    <text evidence="1">The sequence shown here is derived from an EMBL/GenBank/DDBJ whole genome shotgun (WGS) entry which is preliminary data.</text>
</comment>
<reference evidence="1 2" key="1">
    <citation type="journal article" date="2018" name="Nat. Biotechnol.">
        <title>A standardized bacterial taxonomy based on genome phylogeny substantially revises the tree of life.</title>
        <authorList>
            <person name="Parks D.H."/>
            <person name="Chuvochina M."/>
            <person name="Waite D.W."/>
            <person name="Rinke C."/>
            <person name="Skarshewski A."/>
            <person name="Chaumeil P.A."/>
            <person name="Hugenholtz P."/>
        </authorList>
    </citation>
    <scope>NUCLEOTIDE SEQUENCE [LARGE SCALE GENOMIC DNA]</scope>
    <source>
        <strain evidence="1">UBA9669</strain>
    </source>
</reference>
<organism evidence="1 2">
    <name type="scientific">Acinetobacter ursingii</name>
    <dbReference type="NCBI Taxonomy" id="108980"/>
    <lineage>
        <taxon>Bacteria</taxon>
        <taxon>Pseudomonadati</taxon>
        <taxon>Pseudomonadota</taxon>
        <taxon>Gammaproteobacteria</taxon>
        <taxon>Moraxellales</taxon>
        <taxon>Moraxellaceae</taxon>
        <taxon>Acinetobacter</taxon>
    </lineage>
</organism>
<dbReference type="EMBL" id="DPVE01000197">
    <property type="protein sequence ID" value="HCK30736.1"/>
    <property type="molecule type" value="Genomic_DNA"/>
</dbReference>
<dbReference type="AlphaFoldDB" id="A0A3D2SMV5"/>
<feature type="non-terminal residue" evidence="1">
    <location>
        <position position="67"/>
    </location>
</feature>
<dbReference type="Proteomes" id="UP000263596">
    <property type="component" value="Unassembled WGS sequence"/>
</dbReference>
<accession>A0A3D2SMV5</accession>
<evidence type="ECO:0000313" key="2">
    <source>
        <dbReference type="Proteomes" id="UP000263596"/>
    </source>
</evidence>
<gene>
    <name evidence="1" type="ORF">DHW29_11500</name>
</gene>
<proteinExistence type="predicted"/>
<evidence type="ECO:0000313" key="1">
    <source>
        <dbReference type="EMBL" id="HCK30736.1"/>
    </source>
</evidence>
<sequence length="67" mass="7764">MNEGNLKMWSCRLDKKKRKIKKSITNSSRLADAQNSMDLARHNHLSGSSFFFSKIGQWQHLLELMVA</sequence>
<name>A0A3D2SMV5_9GAMM</name>
<protein>
    <submittedName>
        <fullName evidence="1">Uncharacterized protein</fullName>
    </submittedName>
</protein>